<protein>
    <submittedName>
        <fullName evidence="4">N-methylhydantoinase A</fullName>
        <ecNumber evidence="4">3.5.2.14</ecNumber>
    </submittedName>
</protein>
<dbReference type="PANTHER" id="PTHR11365:SF23">
    <property type="entry name" value="HYPOTHETICAL 5-OXOPROLINASE (EUROFUNG)-RELATED"/>
    <property type="match status" value="1"/>
</dbReference>
<evidence type="ECO:0000313" key="4">
    <source>
        <dbReference type="EMBL" id="CUS52422.1"/>
    </source>
</evidence>
<reference evidence="4" key="1">
    <citation type="submission" date="2015-10" db="EMBL/GenBank/DDBJ databases">
        <authorList>
            <person name="Gilbert D.G."/>
        </authorList>
    </citation>
    <scope>NUCLEOTIDE SEQUENCE</scope>
</reference>
<dbReference type="InterPro" id="IPR045079">
    <property type="entry name" value="Oxoprolinase-like"/>
</dbReference>
<dbReference type="InterPro" id="IPR008040">
    <property type="entry name" value="Hydant_A_N"/>
</dbReference>
<proteinExistence type="predicted"/>
<dbReference type="InterPro" id="IPR043129">
    <property type="entry name" value="ATPase_NBD"/>
</dbReference>
<accession>A0A160TTP7</accession>
<dbReference type="InterPro" id="IPR049517">
    <property type="entry name" value="ACX-like_C"/>
</dbReference>
<organism evidence="4">
    <name type="scientific">hydrothermal vent metagenome</name>
    <dbReference type="NCBI Taxonomy" id="652676"/>
    <lineage>
        <taxon>unclassified sequences</taxon>
        <taxon>metagenomes</taxon>
        <taxon>ecological metagenomes</taxon>
    </lineage>
</organism>
<dbReference type="GO" id="GO:0006749">
    <property type="term" value="P:glutathione metabolic process"/>
    <property type="evidence" value="ECO:0007669"/>
    <property type="project" value="TreeGrafter"/>
</dbReference>
<dbReference type="Pfam" id="PF05378">
    <property type="entry name" value="Hydant_A_N"/>
    <property type="match status" value="1"/>
</dbReference>
<dbReference type="Pfam" id="PF19278">
    <property type="entry name" value="Hydant_A_C"/>
    <property type="match status" value="1"/>
</dbReference>
<feature type="domain" description="Hydantoinase A/oxoprolinase" evidence="1">
    <location>
        <begin position="203"/>
        <end position="489"/>
    </location>
</feature>
<name>A0A160TTP7_9ZZZZ</name>
<feature type="domain" description="Acetophenone carboxylase-like C-terminal" evidence="3">
    <location>
        <begin position="499"/>
        <end position="673"/>
    </location>
</feature>
<evidence type="ECO:0000259" key="1">
    <source>
        <dbReference type="Pfam" id="PF01968"/>
    </source>
</evidence>
<feature type="domain" description="Hydantoinase/oxoprolinase N-terminal" evidence="2">
    <location>
        <begin position="5"/>
        <end position="181"/>
    </location>
</feature>
<dbReference type="GO" id="GO:0017168">
    <property type="term" value="F:5-oxoprolinase (ATP-hydrolyzing) activity"/>
    <property type="evidence" value="ECO:0007669"/>
    <property type="project" value="TreeGrafter"/>
</dbReference>
<dbReference type="EMBL" id="CZRL01000082">
    <property type="protein sequence ID" value="CUS52422.1"/>
    <property type="molecule type" value="Genomic_DNA"/>
</dbReference>
<dbReference type="AlphaFoldDB" id="A0A160TTP7"/>
<dbReference type="InterPro" id="IPR002821">
    <property type="entry name" value="Hydantoinase_A"/>
</dbReference>
<sequence>MVWTVGVDVGGTFTDFFAVDESNGSVHVGKFPSTPGNPADAVLNGLEMLAQEHDLNLNELRHFSHGTTVATNSLLQRRGGDVMLLTTAGFADLLDIGRQTRPHMFDLFQDYPPALVPRSRRVEVSERITVGGEILIPLSRLEIERVVDCVRAANPQSCAVCFLFAFQNPEHERAVTDELRRSLPDIEVCASFEVQPEFREFERFSTTVLNAYLQPVMAQYMTELDNGLKSMVPNASFGLNQSSGGLMSVARAQRLPVRTALSGPAAGVVGAAHVAAAAQRPNAITLDMGGTSADVALIRQARIPTVFSREVGGFPIRMPMVDVETVGAGGGSAAWVDRDGLLKVGPKSMGANPGPACYGLGGTQPTVTDANLILGRLSEDGLLAGTMNLDKAAAASALDSLAQSLDVSLLRAAQGVIDIVVANMVRAIRTISVERGHDPRGYCLMPFGGAGPLHARDVARNLGIEEILVPPAPGIICAHGLVVSDLLEDFVDSGRIEVNAENVTQIEQILDSLSVQARKWFEQESILDHTRTIRIRLDMRYVGQNFELAVPLETAGDQAPALVVGDLQQRFFNTHEDNYGYFNPDDPIEIINIRLTASGRLSPLADYRKLDTSDAAPITAGEREVVFRSDKPVTCPVFNRNDLKAGHILTGPAVIDQLDATTLLYPGDIGTVDESATLLITLTEDLN</sequence>
<gene>
    <name evidence="4" type="ORF">MGWOODY_XGa2572</name>
</gene>
<dbReference type="GO" id="GO:0047423">
    <property type="term" value="F:N-methylhydantoinase (ATP-hydrolyzing) activity"/>
    <property type="evidence" value="ECO:0007669"/>
    <property type="project" value="UniProtKB-EC"/>
</dbReference>
<evidence type="ECO:0000259" key="3">
    <source>
        <dbReference type="Pfam" id="PF19278"/>
    </source>
</evidence>
<dbReference type="SUPFAM" id="SSF53067">
    <property type="entry name" value="Actin-like ATPase domain"/>
    <property type="match status" value="1"/>
</dbReference>
<evidence type="ECO:0000259" key="2">
    <source>
        <dbReference type="Pfam" id="PF05378"/>
    </source>
</evidence>
<dbReference type="EC" id="3.5.2.14" evidence="4"/>
<dbReference type="GO" id="GO:0005829">
    <property type="term" value="C:cytosol"/>
    <property type="evidence" value="ECO:0007669"/>
    <property type="project" value="TreeGrafter"/>
</dbReference>
<keyword evidence="4" id="KW-0378">Hydrolase</keyword>
<dbReference type="Pfam" id="PF01968">
    <property type="entry name" value="Hydantoinase_A"/>
    <property type="match status" value="1"/>
</dbReference>
<dbReference type="PANTHER" id="PTHR11365">
    <property type="entry name" value="5-OXOPROLINASE RELATED"/>
    <property type="match status" value="1"/>
</dbReference>